<evidence type="ECO:0000259" key="2">
    <source>
        <dbReference type="Pfam" id="PF07835"/>
    </source>
</evidence>
<keyword evidence="1" id="KW-1133">Transmembrane helix</keyword>
<sequence>MAKTRPEHHSTPVLESAMDYAEHEKTYNGFVIGVKWSIYSIAVLMVILYFVVNP</sequence>
<dbReference type="InterPro" id="IPR012422">
    <property type="entry name" value="Cyt_c_oxidase_su4_bac-aa3"/>
</dbReference>
<keyword evidence="1" id="KW-0472">Membrane</keyword>
<dbReference type="SUPFAM" id="SSF81469">
    <property type="entry name" value="Bacterial aa3 type cytochrome c oxidase subunit IV"/>
    <property type="match status" value="1"/>
</dbReference>
<gene>
    <name evidence="3" type="ORF">SAMN06295905_2369</name>
</gene>
<dbReference type="Proteomes" id="UP000194474">
    <property type="component" value="Unassembled WGS sequence"/>
</dbReference>
<dbReference type="AlphaFoldDB" id="A0A1Y6FLD7"/>
<proteinExistence type="predicted"/>
<feature type="domain" description="Cytochrome c oxidase subunit IV bacterial aa3 type" evidence="2">
    <location>
        <begin position="17"/>
        <end position="51"/>
    </location>
</feature>
<protein>
    <submittedName>
        <fullName evidence="3">Aa3 type cytochrome c oxidase subunit IV</fullName>
    </submittedName>
</protein>
<dbReference type="InterPro" id="IPR036596">
    <property type="entry name" value="Cyt-C_aa3_sf"/>
</dbReference>
<accession>A0A1Y6FLD7</accession>
<organism evidence="3 4">
    <name type="scientific">Devosia lucknowensis</name>
    <dbReference type="NCBI Taxonomy" id="1096929"/>
    <lineage>
        <taxon>Bacteria</taxon>
        <taxon>Pseudomonadati</taxon>
        <taxon>Pseudomonadota</taxon>
        <taxon>Alphaproteobacteria</taxon>
        <taxon>Hyphomicrobiales</taxon>
        <taxon>Devosiaceae</taxon>
        <taxon>Devosia</taxon>
    </lineage>
</organism>
<evidence type="ECO:0000313" key="3">
    <source>
        <dbReference type="EMBL" id="SMQ75655.1"/>
    </source>
</evidence>
<dbReference type="EMBL" id="FXWK01000001">
    <property type="protein sequence ID" value="SMQ75655.1"/>
    <property type="molecule type" value="Genomic_DNA"/>
</dbReference>
<keyword evidence="1" id="KW-0812">Transmembrane</keyword>
<reference evidence="4" key="1">
    <citation type="submission" date="2017-04" db="EMBL/GenBank/DDBJ databases">
        <authorList>
            <person name="Varghese N."/>
            <person name="Submissions S."/>
        </authorList>
    </citation>
    <scope>NUCLEOTIDE SEQUENCE [LARGE SCALE GENOMIC DNA]</scope>
</reference>
<feature type="transmembrane region" description="Helical" evidence="1">
    <location>
        <begin position="36"/>
        <end position="52"/>
    </location>
</feature>
<dbReference type="OrthoDB" id="9812071at2"/>
<dbReference type="RefSeq" id="WP_086470595.1">
    <property type="nucleotide sequence ID" value="NZ_FXWK01000001.1"/>
</dbReference>
<keyword evidence="4" id="KW-1185">Reference proteome</keyword>
<dbReference type="Pfam" id="PF07835">
    <property type="entry name" value="COX4_pro_2"/>
    <property type="match status" value="1"/>
</dbReference>
<dbReference type="Gene3D" id="1.20.5.160">
    <property type="entry name" value="Bacterial aa3 type cytochrome c oxidase subunit IV"/>
    <property type="match status" value="1"/>
</dbReference>
<name>A0A1Y6FLD7_9HYPH</name>
<evidence type="ECO:0000256" key="1">
    <source>
        <dbReference type="SAM" id="Phobius"/>
    </source>
</evidence>
<evidence type="ECO:0000313" key="4">
    <source>
        <dbReference type="Proteomes" id="UP000194474"/>
    </source>
</evidence>